<evidence type="ECO:0000313" key="5">
    <source>
        <dbReference type="Proteomes" id="UP000703590"/>
    </source>
</evidence>
<keyword evidence="1" id="KW-0812">Transmembrane</keyword>
<dbReference type="Gene3D" id="3.30.450.20">
    <property type="entry name" value="PAS domain"/>
    <property type="match status" value="1"/>
</dbReference>
<dbReference type="PROSITE" id="PS50883">
    <property type="entry name" value="EAL"/>
    <property type="match status" value="1"/>
</dbReference>
<organism evidence="4 5">
    <name type="scientific">Sulfurospirillum tamanense</name>
    <dbReference type="NCBI Taxonomy" id="2813362"/>
    <lineage>
        <taxon>Bacteria</taxon>
        <taxon>Pseudomonadati</taxon>
        <taxon>Campylobacterota</taxon>
        <taxon>Epsilonproteobacteria</taxon>
        <taxon>Campylobacterales</taxon>
        <taxon>Sulfurospirillaceae</taxon>
        <taxon>Sulfurospirillum</taxon>
    </lineage>
</organism>
<gene>
    <name evidence="4" type="ORF">JWV37_04705</name>
</gene>
<dbReference type="CDD" id="cd12914">
    <property type="entry name" value="PDC1_DGC_like"/>
    <property type="match status" value="1"/>
</dbReference>
<dbReference type="InterPro" id="IPR050706">
    <property type="entry name" value="Cyclic-di-GMP_PDE-like"/>
</dbReference>
<sequence>MALLKKNIWSIFYILTALFTLYFGFVSYLQWQRLFANAKSSQENTLRLIANSTQALYRTNEVMLDILGHRFLEDDSYQDNQSAMAILDAALEKSPAIISIALVNPQGAMLFATNNLDVSTFPNLLEQPESRDSFIKTMETDDMVFGRTYFFKPFQDWIVPIRKAMRNPDGSVHHVITAALRLEDSFGHLVKNIDHENRYLSLIVREDMRVQYASNGQEPNYNIYQDALSHSKQEAMKKAVEKTHASALGSFWRSRQPLSFVYDAEETSRLVSFQYDATYKLWFVLMTQMKLLWMDFAKLLGTYFLIFVCVEGLLYFLFRIIATAEAKRRAELLHQATHDQLTGLLNRNYLKDNIQQWIYPKAPPFGLLYIDLDNFKNVNDSFGHQHGDVLLRELAQRLRAILPKNALLLRHGGDEFILLTLAHEDNTLLALAKELITTASAPYHINAMRLHVGASVGIAKYPAHGQTINELLRAADIAMYESKRLKNSAHLFKNTMQEGYLRNVNIEQALRSAIENREFFMVYQPQISTQGAFYGVEALARWNSPILGNVPPDAFIPVAEASGQMPALGRCIIEASFADIKGVQQALGRTFYTSINLSARQLLEPDFAAYFIGKMREEGIQGVWAALEITESLLIEDVGSILPLLQELKAHGIKLSMDDFGTGYSSLSMLRMLPIDELKIDKSFIDTVLLDKGAQQMVQSIITIGKNLEMDVVAEGIETKEQLDMLTHFGCDRFQGYYFARPLDKEALADFIQENHPYM</sequence>
<dbReference type="Gene3D" id="3.20.20.450">
    <property type="entry name" value="EAL domain"/>
    <property type="match status" value="1"/>
</dbReference>
<evidence type="ECO:0000259" key="3">
    <source>
        <dbReference type="PROSITE" id="PS50887"/>
    </source>
</evidence>
<keyword evidence="1" id="KW-1133">Transmembrane helix</keyword>
<name>A0ABS2WR16_9BACT</name>
<dbReference type="Pfam" id="PF00563">
    <property type="entry name" value="EAL"/>
    <property type="match status" value="1"/>
</dbReference>
<dbReference type="InterPro" id="IPR001633">
    <property type="entry name" value="EAL_dom"/>
</dbReference>
<dbReference type="SUPFAM" id="SSF141868">
    <property type="entry name" value="EAL domain-like"/>
    <property type="match status" value="1"/>
</dbReference>
<protein>
    <submittedName>
        <fullName evidence="4">EAL domain-containing protein</fullName>
    </submittedName>
</protein>
<reference evidence="4 5" key="2">
    <citation type="submission" date="2021-02" db="EMBL/GenBank/DDBJ databases">
        <title>Sulfurospirillum tamanensis sp. nov.</title>
        <authorList>
            <person name="Frolova A."/>
            <person name="Merkel A."/>
            <person name="Slobodkin A."/>
        </authorList>
    </citation>
    <scope>NUCLEOTIDE SEQUENCE [LARGE SCALE GENOMIC DNA]</scope>
    <source>
        <strain evidence="4 5">T05b</strain>
    </source>
</reference>
<dbReference type="InterPro" id="IPR035919">
    <property type="entry name" value="EAL_sf"/>
</dbReference>
<dbReference type="NCBIfam" id="TIGR00254">
    <property type="entry name" value="GGDEF"/>
    <property type="match status" value="1"/>
</dbReference>
<dbReference type="RefSeq" id="WP_205458624.1">
    <property type="nucleotide sequence ID" value="NZ_JAFHKK010000007.1"/>
</dbReference>
<reference evidence="5" key="1">
    <citation type="submission" date="2021-02" db="EMBL/GenBank/DDBJ databases">
        <title>Sulfurospirillum tamanensis sp. nov.</title>
        <authorList>
            <person name="Merkel A.Y."/>
        </authorList>
    </citation>
    <scope>NUCLEOTIDE SEQUENCE [LARGE SCALE GENOMIC DNA]</scope>
    <source>
        <strain evidence="5">T05b</strain>
    </source>
</reference>
<comment type="caution">
    <text evidence="4">The sequence shown here is derived from an EMBL/GenBank/DDBJ whole genome shotgun (WGS) entry which is preliminary data.</text>
</comment>
<dbReference type="SUPFAM" id="SSF55073">
    <property type="entry name" value="Nucleotide cyclase"/>
    <property type="match status" value="1"/>
</dbReference>
<keyword evidence="5" id="KW-1185">Reference proteome</keyword>
<dbReference type="InterPro" id="IPR029787">
    <property type="entry name" value="Nucleotide_cyclase"/>
</dbReference>
<feature type="domain" description="EAL" evidence="2">
    <location>
        <begin position="503"/>
        <end position="756"/>
    </location>
</feature>
<dbReference type="PANTHER" id="PTHR33121">
    <property type="entry name" value="CYCLIC DI-GMP PHOSPHODIESTERASE PDEF"/>
    <property type="match status" value="1"/>
</dbReference>
<evidence type="ECO:0000259" key="2">
    <source>
        <dbReference type="PROSITE" id="PS50883"/>
    </source>
</evidence>
<dbReference type="EMBL" id="JAFHKK010000007">
    <property type="protein sequence ID" value="MBN2964075.1"/>
    <property type="molecule type" value="Genomic_DNA"/>
</dbReference>
<dbReference type="SMART" id="SM00267">
    <property type="entry name" value="GGDEF"/>
    <property type="match status" value="1"/>
</dbReference>
<dbReference type="PANTHER" id="PTHR33121:SF79">
    <property type="entry name" value="CYCLIC DI-GMP PHOSPHODIESTERASE PDED-RELATED"/>
    <property type="match status" value="1"/>
</dbReference>
<dbReference type="Gene3D" id="3.30.70.270">
    <property type="match status" value="1"/>
</dbReference>
<dbReference type="InterPro" id="IPR043128">
    <property type="entry name" value="Rev_trsase/Diguanyl_cyclase"/>
</dbReference>
<dbReference type="Proteomes" id="UP000703590">
    <property type="component" value="Unassembled WGS sequence"/>
</dbReference>
<evidence type="ECO:0000313" key="4">
    <source>
        <dbReference type="EMBL" id="MBN2964075.1"/>
    </source>
</evidence>
<feature type="transmembrane region" description="Helical" evidence="1">
    <location>
        <begin position="296"/>
        <end position="318"/>
    </location>
</feature>
<accession>A0ABS2WR16</accession>
<keyword evidence="1" id="KW-0472">Membrane</keyword>
<dbReference type="InterPro" id="IPR000160">
    <property type="entry name" value="GGDEF_dom"/>
</dbReference>
<proteinExistence type="predicted"/>
<evidence type="ECO:0000256" key="1">
    <source>
        <dbReference type="SAM" id="Phobius"/>
    </source>
</evidence>
<feature type="domain" description="GGDEF" evidence="3">
    <location>
        <begin position="363"/>
        <end position="494"/>
    </location>
</feature>
<dbReference type="CDD" id="cd01948">
    <property type="entry name" value="EAL"/>
    <property type="match status" value="1"/>
</dbReference>
<dbReference type="Pfam" id="PF00990">
    <property type="entry name" value="GGDEF"/>
    <property type="match status" value="1"/>
</dbReference>
<feature type="transmembrane region" description="Helical" evidence="1">
    <location>
        <begin position="12"/>
        <end position="31"/>
    </location>
</feature>
<dbReference type="CDD" id="cd01949">
    <property type="entry name" value="GGDEF"/>
    <property type="match status" value="1"/>
</dbReference>
<dbReference type="SMART" id="SM00052">
    <property type="entry name" value="EAL"/>
    <property type="match status" value="1"/>
</dbReference>
<dbReference type="PROSITE" id="PS50887">
    <property type="entry name" value="GGDEF"/>
    <property type="match status" value="1"/>
</dbReference>